<evidence type="ECO:0000313" key="2">
    <source>
        <dbReference type="Proteomes" id="UP001412067"/>
    </source>
</evidence>
<proteinExistence type="predicted"/>
<sequence length="95" mass="11474">MYLPTMDARQRKEITEEFFLYRDLARIHLWDKYSAYEHWAKVELPKGKAELVELQGRLRKRFPVDSYNKARKELDPKKILANSMLEKLFPMDQTV</sequence>
<dbReference type="PANTHER" id="PTHR43762:SF1">
    <property type="entry name" value="D-ARABINONO-1,4-LACTONE OXIDASE"/>
    <property type="match status" value="1"/>
</dbReference>
<protein>
    <submittedName>
        <fullName evidence="1">Uncharacterized protein</fullName>
    </submittedName>
</protein>
<evidence type="ECO:0000313" key="1">
    <source>
        <dbReference type="EMBL" id="KAK8966970.1"/>
    </source>
</evidence>
<keyword evidence="2" id="KW-1185">Reference proteome</keyword>
<reference evidence="1 2" key="1">
    <citation type="journal article" date="2022" name="Nat. Plants">
        <title>Genomes of leafy and leafless Platanthera orchids illuminate the evolution of mycoheterotrophy.</title>
        <authorList>
            <person name="Li M.H."/>
            <person name="Liu K.W."/>
            <person name="Li Z."/>
            <person name="Lu H.C."/>
            <person name="Ye Q.L."/>
            <person name="Zhang D."/>
            <person name="Wang J.Y."/>
            <person name="Li Y.F."/>
            <person name="Zhong Z.M."/>
            <person name="Liu X."/>
            <person name="Yu X."/>
            <person name="Liu D.K."/>
            <person name="Tu X.D."/>
            <person name="Liu B."/>
            <person name="Hao Y."/>
            <person name="Liao X.Y."/>
            <person name="Jiang Y.T."/>
            <person name="Sun W.H."/>
            <person name="Chen J."/>
            <person name="Chen Y.Q."/>
            <person name="Ai Y."/>
            <person name="Zhai J.W."/>
            <person name="Wu S.S."/>
            <person name="Zhou Z."/>
            <person name="Hsiao Y.Y."/>
            <person name="Wu W.L."/>
            <person name="Chen Y.Y."/>
            <person name="Lin Y.F."/>
            <person name="Hsu J.L."/>
            <person name="Li C.Y."/>
            <person name="Wang Z.W."/>
            <person name="Zhao X."/>
            <person name="Zhong W.Y."/>
            <person name="Ma X.K."/>
            <person name="Ma L."/>
            <person name="Huang J."/>
            <person name="Chen G.Z."/>
            <person name="Huang M.Z."/>
            <person name="Huang L."/>
            <person name="Peng D.H."/>
            <person name="Luo Y.B."/>
            <person name="Zou S.Q."/>
            <person name="Chen S.P."/>
            <person name="Lan S."/>
            <person name="Tsai W.C."/>
            <person name="Van de Peer Y."/>
            <person name="Liu Z.J."/>
        </authorList>
    </citation>
    <scope>NUCLEOTIDE SEQUENCE [LARGE SCALE GENOMIC DNA]</scope>
    <source>
        <strain evidence="1">Lor288</strain>
    </source>
</reference>
<name>A0ABR2MS38_9ASPA</name>
<dbReference type="PANTHER" id="PTHR43762">
    <property type="entry name" value="L-GULONOLACTONE OXIDASE"/>
    <property type="match status" value="1"/>
</dbReference>
<accession>A0ABR2MS38</accession>
<dbReference type="Proteomes" id="UP001412067">
    <property type="component" value="Unassembled WGS sequence"/>
</dbReference>
<comment type="caution">
    <text evidence="1">The sequence shown here is derived from an EMBL/GenBank/DDBJ whole genome shotgun (WGS) entry which is preliminary data.</text>
</comment>
<gene>
    <name evidence="1" type="ORF">KSP40_PGU010557</name>
</gene>
<organism evidence="1 2">
    <name type="scientific">Platanthera guangdongensis</name>
    <dbReference type="NCBI Taxonomy" id="2320717"/>
    <lineage>
        <taxon>Eukaryota</taxon>
        <taxon>Viridiplantae</taxon>
        <taxon>Streptophyta</taxon>
        <taxon>Embryophyta</taxon>
        <taxon>Tracheophyta</taxon>
        <taxon>Spermatophyta</taxon>
        <taxon>Magnoliopsida</taxon>
        <taxon>Liliopsida</taxon>
        <taxon>Asparagales</taxon>
        <taxon>Orchidaceae</taxon>
        <taxon>Orchidoideae</taxon>
        <taxon>Orchideae</taxon>
        <taxon>Orchidinae</taxon>
        <taxon>Platanthera</taxon>
    </lineage>
</organism>
<dbReference type="InterPro" id="IPR010031">
    <property type="entry name" value="FAD_lactone_oxidase-like"/>
</dbReference>
<dbReference type="EMBL" id="JBBWWR010000005">
    <property type="protein sequence ID" value="KAK8966970.1"/>
    <property type="molecule type" value="Genomic_DNA"/>
</dbReference>